<name>A0A7S0TBK9_9CHLO</name>
<feature type="region of interest" description="Disordered" evidence="1">
    <location>
        <begin position="395"/>
        <end position="441"/>
    </location>
</feature>
<evidence type="ECO:0000313" key="2">
    <source>
        <dbReference type="EMBL" id="CAD8727204.1"/>
    </source>
</evidence>
<sequence>MKVYYRVCDMSRDNEVCAADTTERYGSYRADDGRIRRLLDASSWTLAYDADVGASDFRTLVRLDFAKPIEFSPGEKLELYVHSAEESDQGLVYDDAPDLCGRPKDDGILQIWPGYAHLSSVPFGTSAPWYEENSYSITSLRRDRRFVGKVQYGVRWKLWEPMKETHASFPVRYREVVQTILLGMKDRNCLLSALDYDVVMYIFNKHIGWDWFGNQLDPPALPPLETSSGSAVVDAALRALTEHHASGSKGDAVKDTYMEQIEIVTNVTATLISQSADLRRRLDHAPPPIRMQALLHITKNIYEHCRKENVNALKFARDTPTVQSITDRVCALIAHRQNWQSLEEPEDGADDAETEAAQRLLDEEHKKAVTNFLNSVAIPSLRRFFLMNREHHDSDDEIDDFDDVEDDDDIPYDSDLDADDFNSDYDDEVDEDFDDEVDEDC</sequence>
<gene>
    <name evidence="2" type="ORF">OMED0936_LOCUS112</name>
</gene>
<evidence type="ECO:0000256" key="1">
    <source>
        <dbReference type="SAM" id="MobiDB-lite"/>
    </source>
</evidence>
<dbReference type="AlphaFoldDB" id="A0A7S0TBK9"/>
<proteinExistence type="predicted"/>
<organism evidence="2">
    <name type="scientific">Ostreococcus mediterraneus</name>
    <dbReference type="NCBI Taxonomy" id="1486918"/>
    <lineage>
        <taxon>Eukaryota</taxon>
        <taxon>Viridiplantae</taxon>
        <taxon>Chlorophyta</taxon>
        <taxon>Mamiellophyceae</taxon>
        <taxon>Mamiellales</taxon>
        <taxon>Bathycoccaceae</taxon>
        <taxon>Ostreococcus</taxon>
    </lineage>
</organism>
<protein>
    <submittedName>
        <fullName evidence="2">Uncharacterized protein</fullName>
    </submittedName>
</protein>
<accession>A0A7S0TBK9</accession>
<reference evidence="2" key="1">
    <citation type="submission" date="2021-01" db="EMBL/GenBank/DDBJ databases">
        <authorList>
            <person name="Corre E."/>
            <person name="Pelletier E."/>
            <person name="Niang G."/>
            <person name="Scheremetjew M."/>
            <person name="Finn R."/>
            <person name="Kale V."/>
            <person name="Holt S."/>
            <person name="Cochrane G."/>
            <person name="Meng A."/>
            <person name="Brown T."/>
            <person name="Cohen L."/>
        </authorList>
    </citation>
    <scope>NUCLEOTIDE SEQUENCE</scope>
    <source>
        <strain evidence="2">Clade-D-RCC2573</strain>
    </source>
</reference>
<dbReference type="EMBL" id="HBFF01000140">
    <property type="protein sequence ID" value="CAD8727204.1"/>
    <property type="molecule type" value="Transcribed_RNA"/>
</dbReference>